<dbReference type="EMBL" id="MT141626">
    <property type="protein sequence ID" value="QJA68541.1"/>
    <property type="molecule type" value="Genomic_DNA"/>
</dbReference>
<organism evidence="1">
    <name type="scientific">viral metagenome</name>
    <dbReference type="NCBI Taxonomy" id="1070528"/>
    <lineage>
        <taxon>unclassified sequences</taxon>
        <taxon>metagenomes</taxon>
        <taxon>organismal metagenomes</taxon>
    </lineage>
</organism>
<proteinExistence type="predicted"/>
<name>A0A6M3JHN7_9ZZZZ</name>
<gene>
    <name evidence="1" type="ORF">MM415A06246_0006</name>
</gene>
<sequence>MTKCIFCGEEITPEETMIDSKTRSVPGYTFQCENLGCGAIYDSVGPKIPDIRVRYKPIIHQELDFSQ</sequence>
<protein>
    <submittedName>
        <fullName evidence="1">Uncharacterized protein</fullName>
    </submittedName>
</protein>
<evidence type="ECO:0000313" key="1">
    <source>
        <dbReference type="EMBL" id="QJA68541.1"/>
    </source>
</evidence>
<reference evidence="1" key="1">
    <citation type="submission" date="2020-03" db="EMBL/GenBank/DDBJ databases">
        <title>The deep terrestrial virosphere.</title>
        <authorList>
            <person name="Holmfeldt K."/>
            <person name="Nilsson E."/>
            <person name="Simone D."/>
            <person name="Lopez-Fernandez M."/>
            <person name="Wu X."/>
            <person name="de Brujin I."/>
            <person name="Lundin D."/>
            <person name="Andersson A."/>
            <person name="Bertilsson S."/>
            <person name="Dopson M."/>
        </authorList>
    </citation>
    <scope>NUCLEOTIDE SEQUENCE</scope>
    <source>
        <strain evidence="1">MM415A06246</strain>
    </source>
</reference>
<accession>A0A6M3JHN7</accession>
<dbReference type="AlphaFoldDB" id="A0A6M3JHN7"/>